<evidence type="ECO:0000313" key="1">
    <source>
        <dbReference type="EMBL" id="KAH7978700.1"/>
    </source>
</evidence>
<dbReference type="Proteomes" id="UP000821865">
    <property type="component" value="Chromosome 1"/>
</dbReference>
<evidence type="ECO:0000313" key="2">
    <source>
        <dbReference type="Proteomes" id="UP000821865"/>
    </source>
</evidence>
<reference evidence="1" key="1">
    <citation type="submission" date="2020-05" db="EMBL/GenBank/DDBJ databases">
        <title>Large-scale comparative analyses of tick genomes elucidate their genetic diversity and vector capacities.</title>
        <authorList>
            <person name="Jia N."/>
            <person name="Wang J."/>
            <person name="Shi W."/>
            <person name="Du L."/>
            <person name="Sun Y."/>
            <person name="Zhan W."/>
            <person name="Jiang J."/>
            <person name="Wang Q."/>
            <person name="Zhang B."/>
            <person name="Ji P."/>
            <person name="Sakyi L.B."/>
            <person name="Cui X."/>
            <person name="Yuan T."/>
            <person name="Jiang B."/>
            <person name="Yang W."/>
            <person name="Lam T.T.-Y."/>
            <person name="Chang Q."/>
            <person name="Ding S."/>
            <person name="Wang X."/>
            <person name="Zhu J."/>
            <person name="Ruan X."/>
            <person name="Zhao L."/>
            <person name="Wei J."/>
            <person name="Que T."/>
            <person name="Du C."/>
            <person name="Cheng J."/>
            <person name="Dai P."/>
            <person name="Han X."/>
            <person name="Huang E."/>
            <person name="Gao Y."/>
            <person name="Liu J."/>
            <person name="Shao H."/>
            <person name="Ye R."/>
            <person name="Li L."/>
            <person name="Wei W."/>
            <person name="Wang X."/>
            <person name="Wang C."/>
            <person name="Yang T."/>
            <person name="Huo Q."/>
            <person name="Li W."/>
            <person name="Guo W."/>
            <person name="Chen H."/>
            <person name="Zhou L."/>
            <person name="Ni X."/>
            <person name="Tian J."/>
            <person name="Zhou Y."/>
            <person name="Sheng Y."/>
            <person name="Liu T."/>
            <person name="Pan Y."/>
            <person name="Xia L."/>
            <person name="Li J."/>
            <person name="Zhao F."/>
            <person name="Cao W."/>
        </authorList>
    </citation>
    <scope>NUCLEOTIDE SEQUENCE</scope>
    <source>
        <strain evidence="1">Dsil-2018</strain>
    </source>
</reference>
<keyword evidence="2" id="KW-1185">Reference proteome</keyword>
<sequence>MRRRRVEESHSKTVSNQYPHSPRQQQGTHKSRVVALGGVTGNGTGVNTTIFPSGPRGTGQHIVPARGTAHGNRCGASRLSRQQAQAHKLLSSSSSSSERYLAQRKKWSQRRTSNRARRRSCRQAMPTLPLKTAVYGEAAANQLRSGASESDGDDLPRFGRDIRIEMKKWNQGCAPTPVGDGNFWYEDDRERAAHARRLTSSSGSIFVTPSVQNAQLPTKPYQRIDGTGRYEDWQGGRNNDCQASCSKPCAARYVRTTETVHEQREKCQAHQPLFVGQQTSTECLLTSHDKPGVHFHNESDRRYYERRMATRIGAKESSEKCSYEFHAERDWQRIPAASINLPHDPGRTERWVLAHCQYASEPLRAESAADPVLIFGEAVSPPKQEAQTPGTHTQQANKDHVKKMPQIMTSAAGAFVDSSSEDSSPPLDRKQLQFMPSTVWPSHRGFMRSYKEIIKEEQTKRAVNVPINVSSRHQVDHTARGKYACYNNPAVEYQANQAQVVGHGTSENRGYQTSIDLKNQVCGRKEETMPTDAFDQRPKQHVCGGAHPKNPYRSKKLPVERTLTKSSSQLTGNREIGYIGSDQLLKEERRNQSCEKKWSAPICNGSEDESSSSADPKLAARLCIRAAIHAQATTLGPGALEQKTEFYSCGSQLSKDTSGRAADADRHEILRSIRSDGFYTDEMAIVPTLQNMTSHNLMLIGGISARFPTDYLDGGLDPLCVTSSGHMQPSNKAFLFNLRKQSWRKLADMHCERAYHAAVGWSDRMIVFGGMDIARKTLPSTEVYSTKADQWTLVHPMPVGLMGMAAVTLDNRIWILGGVTRDYNGSNLQDSTYIFDPQTDTWVTHSPMPKKRAFCSAVPLQRDIWLVGGILGIRPLVCTDRIDVLRVAQGRWERRASLPGLMHSVRVVKTGKYSCLLKKAHL</sequence>
<accession>A0ACB8DWB7</accession>
<organism evidence="1 2">
    <name type="scientific">Dermacentor silvarum</name>
    <name type="common">Tick</name>
    <dbReference type="NCBI Taxonomy" id="543639"/>
    <lineage>
        <taxon>Eukaryota</taxon>
        <taxon>Metazoa</taxon>
        <taxon>Ecdysozoa</taxon>
        <taxon>Arthropoda</taxon>
        <taxon>Chelicerata</taxon>
        <taxon>Arachnida</taxon>
        <taxon>Acari</taxon>
        <taxon>Parasitiformes</taxon>
        <taxon>Ixodida</taxon>
        <taxon>Ixodoidea</taxon>
        <taxon>Ixodidae</taxon>
        <taxon>Rhipicephalinae</taxon>
        <taxon>Dermacentor</taxon>
    </lineage>
</organism>
<protein>
    <submittedName>
        <fullName evidence="1">Uncharacterized protein</fullName>
    </submittedName>
</protein>
<comment type="caution">
    <text evidence="1">The sequence shown here is derived from an EMBL/GenBank/DDBJ whole genome shotgun (WGS) entry which is preliminary data.</text>
</comment>
<name>A0ACB8DWB7_DERSI</name>
<dbReference type="EMBL" id="CM023470">
    <property type="protein sequence ID" value="KAH7978700.1"/>
    <property type="molecule type" value="Genomic_DNA"/>
</dbReference>
<proteinExistence type="predicted"/>
<gene>
    <name evidence="1" type="ORF">HPB49_006397</name>
</gene>